<dbReference type="EMBL" id="FNYE01000049">
    <property type="protein sequence ID" value="SEK10812.1"/>
    <property type="molecule type" value="Genomic_DNA"/>
</dbReference>
<dbReference type="STRING" id="667676.SAMN05192539_104918"/>
<protein>
    <submittedName>
        <fullName evidence="1">Uncharacterized protein</fullName>
    </submittedName>
</protein>
<dbReference type="OrthoDB" id="8926609at2"/>
<evidence type="ECO:0000313" key="2">
    <source>
        <dbReference type="Proteomes" id="UP000198866"/>
    </source>
</evidence>
<gene>
    <name evidence="1" type="ORF">SAMN05192539_104918</name>
</gene>
<organism evidence="1 2">
    <name type="scientific">Paraburkholderia diazotrophica</name>
    <dbReference type="NCBI Taxonomy" id="667676"/>
    <lineage>
        <taxon>Bacteria</taxon>
        <taxon>Pseudomonadati</taxon>
        <taxon>Pseudomonadota</taxon>
        <taxon>Betaproteobacteria</taxon>
        <taxon>Burkholderiales</taxon>
        <taxon>Burkholderiaceae</taxon>
        <taxon>Paraburkholderia</taxon>
    </lineage>
</organism>
<dbReference type="RefSeq" id="WP_090873464.1">
    <property type="nucleotide sequence ID" value="NZ_FNYE01000049.1"/>
</dbReference>
<reference evidence="2" key="1">
    <citation type="submission" date="2016-10" db="EMBL/GenBank/DDBJ databases">
        <authorList>
            <person name="Varghese N."/>
            <person name="Submissions S."/>
        </authorList>
    </citation>
    <scope>NUCLEOTIDE SEQUENCE [LARGE SCALE GENOMIC DNA]</scope>
    <source>
        <strain evidence="2">LMG 26031</strain>
    </source>
</reference>
<dbReference type="AlphaFoldDB" id="A0A1H7EFJ7"/>
<name>A0A1H7EFJ7_9BURK</name>
<sequence length="82" mass="8908">MDGNGISLRALVDKWLAPTRSIPARVIKVGRFGSSGVRYVRLEGQMATGPLSIVFFRHGDHAWDVFPPIPSSPAMGTRIFAA</sequence>
<accession>A0A1H7EFJ7</accession>
<keyword evidence="2" id="KW-1185">Reference proteome</keyword>
<dbReference type="Proteomes" id="UP000198866">
    <property type="component" value="Unassembled WGS sequence"/>
</dbReference>
<proteinExistence type="predicted"/>
<evidence type="ECO:0000313" key="1">
    <source>
        <dbReference type="EMBL" id="SEK10812.1"/>
    </source>
</evidence>